<accession>A0A1H0HAU1</accession>
<gene>
    <name evidence="1" type="ORF">SAMN04488053_10825</name>
</gene>
<dbReference type="Gene3D" id="1.20.120.330">
    <property type="entry name" value="Nucleotidyltransferases domain 2"/>
    <property type="match status" value="1"/>
</dbReference>
<dbReference type="AlphaFoldDB" id="A0A1H0HAU1"/>
<dbReference type="EMBL" id="FNIL01000008">
    <property type="protein sequence ID" value="SDO16174.1"/>
    <property type="molecule type" value="Genomic_DNA"/>
</dbReference>
<protein>
    <recommendedName>
        <fullName evidence="3">Nucleotidyltransferase substrate binding protein, HI0074 family</fullName>
    </recommendedName>
</protein>
<proteinExistence type="predicted"/>
<dbReference type="SUPFAM" id="SSF81593">
    <property type="entry name" value="Nucleotidyltransferase substrate binding subunit/domain"/>
    <property type="match status" value="1"/>
</dbReference>
<evidence type="ECO:0008006" key="3">
    <source>
        <dbReference type="Google" id="ProtNLM"/>
    </source>
</evidence>
<sequence>MEDDKAIMALEMVNDHNLTVHTYNEELAFKIHKNLPRYNNLLTQWVERMKEKVME</sequence>
<dbReference type="Proteomes" id="UP000198778">
    <property type="component" value="Unassembled WGS sequence"/>
</dbReference>
<evidence type="ECO:0000313" key="1">
    <source>
        <dbReference type="EMBL" id="SDO16174.1"/>
    </source>
</evidence>
<keyword evidence="2" id="KW-1185">Reference proteome</keyword>
<organism evidence="1 2">
    <name type="scientific">Alkalicoccus daliensis</name>
    <dbReference type="NCBI Taxonomy" id="745820"/>
    <lineage>
        <taxon>Bacteria</taxon>
        <taxon>Bacillati</taxon>
        <taxon>Bacillota</taxon>
        <taxon>Bacilli</taxon>
        <taxon>Bacillales</taxon>
        <taxon>Bacillaceae</taxon>
        <taxon>Alkalicoccus</taxon>
    </lineage>
</organism>
<name>A0A1H0HAU1_9BACI</name>
<dbReference type="STRING" id="745820.SAMN04488053_10825"/>
<reference evidence="2" key="1">
    <citation type="submission" date="2016-10" db="EMBL/GenBank/DDBJ databases">
        <authorList>
            <person name="Varghese N."/>
            <person name="Submissions S."/>
        </authorList>
    </citation>
    <scope>NUCLEOTIDE SEQUENCE [LARGE SCALE GENOMIC DNA]</scope>
    <source>
        <strain evidence="2">CGMCC 1.10369</strain>
    </source>
</reference>
<evidence type="ECO:0000313" key="2">
    <source>
        <dbReference type="Proteomes" id="UP000198778"/>
    </source>
</evidence>